<dbReference type="Pfam" id="PF00535">
    <property type="entry name" value="Glycos_transf_2"/>
    <property type="match status" value="1"/>
</dbReference>
<dbReference type="SUPFAM" id="SSF53448">
    <property type="entry name" value="Nucleotide-diphospho-sugar transferases"/>
    <property type="match status" value="1"/>
</dbReference>
<dbReference type="PANTHER" id="PTHR43685">
    <property type="entry name" value="GLYCOSYLTRANSFERASE"/>
    <property type="match status" value="1"/>
</dbReference>
<evidence type="ECO:0000313" key="3">
    <source>
        <dbReference type="Proteomes" id="UP000597507"/>
    </source>
</evidence>
<dbReference type="PANTHER" id="PTHR43685:SF2">
    <property type="entry name" value="GLYCOSYLTRANSFERASE 2-LIKE DOMAIN-CONTAINING PROTEIN"/>
    <property type="match status" value="1"/>
</dbReference>
<dbReference type="CDD" id="cd00761">
    <property type="entry name" value="Glyco_tranf_GTA_type"/>
    <property type="match status" value="1"/>
</dbReference>
<comment type="caution">
    <text evidence="2">The sequence shown here is derived from an EMBL/GenBank/DDBJ whole genome shotgun (WGS) entry which is preliminary data.</text>
</comment>
<sequence>MPPGPETAGRGADGRPTLSVVVCTHARPRYLAACLHGLARQSAAARARCETIVVDSASPPLPAMEVAALAAAAGARLLRSETPGLSVARNLGLAAASGRWIAYLDDDAVPEPDWAEALLARIAALPPDAAALGGRILPEWEAPLPPWWPDRLRGVLTIVEWPGFGEVGAPETPAEAAVYGANMAFAVAPLRAVGGFDAALGRVGARLLSGEEVEALDRLWAHDWRVFYDGAVAVRHHIQAERLRPGWLLRRLYWQGATDALRDRRRGLGRSLRRLPPRLARLAVQAPLLAWPEASVRLMRVRCGAAYNLGYARGCLLAARTLLRRGSGRGAPGGAARGRLFGDATR</sequence>
<name>A0A8J2Z9H5_9PROT</name>
<dbReference type="RefSeq" id="WP_188899095.1">
    <property type="nucleotide sequence ID" value="NZ_BMKS01000003.1"/>
</dbReference>
<proteinExistence type="predicted"/>
<evidence type="ECO:0000313" key="2">
    <source>
        <dbReference type="EMBL" id="GGG25490.1"/>
    </source>
</evidence>
<dbReference type="InterPro" id="IPR029044">
    <property type="entry name" value="Nucleotide-diphossugar_trans"/>
</dbReference>
<organism evidence="2 3">
    <name type="scientific">Caldovatus sediminis</name>
    <dbReference type="NCBI Taxonomy" id="2041189"/>
    <lineage>
        <taxon>Bacteria</taxon>
        <taxon>Pseudomonadati</taxon>
        <taxon>Pseudomonadota</taxon>
        <taxon>Alphaproteobacteria</taxon>
        <taxon>Acetobacterales</taxon>
        <taxon>Roseomonadaceae</taxon>
        <taxon>Caldovatus</taxon>
    </lineage>
</organism>
<dbReference type="Gene3D" id="3.90.550.10">
    <property type="entry name" value="Spore Coat Polysaccharide Biosynthesis Protein SpsA, Chain A"/>
    <property type="match status" value="1"/>
</dbReference>
<reference evidence="2 3" key="1">
    <citation type="journal article" date="2014" name="Int. J. Syst. Evol. Microbiol.">
        <title>Complete genome sequence of Corynebacterium casei LMG S-19264T (=DSM 44701T), isolated from a smear-ripened cheese.</title>
        <authorList>
            <consortium name="US DOE Joint Genome Institute (JGI-PGF)"/>
            <person name="Walter F."/>
            <person name="Albersmeier A."/>
            <person name="Kalinowski J."/>
            <person name="Ruckert C."/>
        </authorList>
    </citation>
    <scope>NUCLEOTIDE SEQUENCE [LARGE SCALE GENOMIC DNA]</scope>
    <source>
        <strain evidence="2 3">CGMCC 1.16330</strain>
    </source>
</reference>
<gene>
    <name evidence="2" type="ORF">GCM10010964_11850</name>
</gene>
<dbReference type="Proteomes" id="UP000597507">
    <property type="component" value="Unassembled WGS sequence"/>
</dbReference>
<accession>A0A8J2Z9H5</accession>
<dbReference type="InterPro" id="IPR001173">
    <property type="entry name" value="Glyco_trans_2-like"/>
</dbReference>
<keyword evidence="3" id="KW-1185">Reference proteome</keyword>
<evidence type="ECO:0000259" key="1">
    <source>
        <dbReference type="Pfam" id="PF00535"/>
    </source>
</evidence>
<dbReference type="AlphaFoldDB" id="A0A8J2Z9H5"/>
<dbReference type="InterPro" id="IPR050834">
    <property type="entry name" value="Glycosyltransf_2"/>
</dbReference>
<dbReference type="EMBL" id="BMKS01000003">
    <property type="protein sequence ID" value="GGG25490.1"/>
    <property type="molecule type" value="Genomic_DNA"/>
</dbReference>
<feature type="domain" description="Glycosyltransferase 2-like" evidence="1">
    <location>
        <begin position="19"/>
        <end position="131"/>
    </location>
</feature>
<protein>
    <recommendedName>
        <fullName evidence="1">Glycosyltransferase 2-like domain-containing protein</fullName>
    </recommendedName>
</protein>